<gene>
    <name evidence="2" type="ORF">BDN70DRAFT_874392</name>
</gene>
<dbReference type="InterPro" id="IPR036047">
    <property type="entry name" value="F-box-like_dom_sf"/>
</dbReference>
<dbReference type="OrthoDB" id="2745718at2759"/>
<reference evidence="2" key="1">
    <citation type="submission" date="2020-11" db="EMBL/GenBank/DDBJ databases">
        <authorList>
            <consortium name="DOE Joint Genome Institute"/>
            <person name="Ahrendt S."/>
            <person name="Riley R."/>
            <person name="Andreopoulos W."/>
            <person name="Labutti K."/>
            <person name="Pangilinan J."/>
            <person name="Ruiz-Duenas F.J."/>
            <person name="Barrasa J.M."/>
            <person name="Sanchez-Garcia M."/>
            <person name="Camarero S."/>
            <person name="Miyauchi S."/>
            <person name="Serrano A."/>
            <person name="Linde D."/>
            <person name="Babiker R."/>
            <person name="Drula E."/>
            <person name="Ayuso-Fernandez I."/>
            <person name="Pacheco R."/>
            <person name="Padilla G."/>
            <person name="Ferreira P."/>
            <person name="Barriuso J."/>
            <person name="Kellner H."/>
            <person name="Castanera R."/>
            <person name="Alfaro M."/>
            <person name="Ramirez L."/>
            <person name="Pisabarro A.G."/>
            <person name="Kuo A."/>
            <person name="Tritt A."/>
            <person name="Lipzen A."/>
            <person name="He G."/>
            <person name="Yan M."/>
            <person name="Ng V."/>
            <person name="Cullen D."/>
            <person name="Martin F."/>
            <person name="Rosso M.-N."/>
            <person name="Henrissat B."/>
            <person name="Hibbett D."/>
            <person name="Martinez A.T."/>
            <person name="Grigoriev I.V."/>
        </authorList>
    </citation>
    <scope>NUCLEOTIDE SEQUENCE</scope>
    <source>
        <strain evidence="2">CIRM-BRFM 674</strain>
    </source>
</reference>
<comment type="caution">
    <text evidence="2">The sequence shown here is derived from an EMBL/GenBank/DDBJ whole genome shotgun (WGS) entry which is preliminary data.</text>
</comment>
<keyword evidence="3" id="KW-1185">Reference proteome</keyword>
<evidence type="ECO:0000313" key="3">
    <source>
        <dbReference type="Proteomes" id="UP000807469"/>
    </source>
</evidence>
<dbReference type="CDD" id="cd09917">
    <property type="entry name" value="F-box_SF"/>
    <property type="match status" value="1"/>
</dbReference>
<organism evidence="2 3">
    <name type="scientific">Pholiota conissans</name>
    <dbReference type="NCBI Taxonomy" id="109636"/>
    <lineage>
        <taxon>Eukaryota</taxon>
        <taxon>Fungi</taxon>
        <taxon>Dikarya</taxon>
        <taxon>Basidiomycota</taxon>
        <taxon>Agaricomycotina</taxon>
        <taxon>Agaricomycetes</taxon>
        <taxon>Agaricomycetidae</taxon>
        <taxon>Agaricales</taxon>
        <taxon>Agaricineae</taxon>
        <taxon>Strophariaceae</taxon>
        <taxon>Pholiota</taxon>
    </lineage>
</organism>
<evidence type="ECO:0000313" key="2">
    <source>
        <dbReference type="EMBL" id="KAF9482976.1"/>
    </source>
</evidence>
<dbReference type="SUPFAM" id="SSF81383">
    <property type="entry name" value="F-box domain"/>
    <property type="match status" value="1"/>
</dbReference>
<dbReference type="AlphaFoldDB" id="A0A9P6CWI8"/>
<name>A0A9P6CWI8_9AGAR</name>
<dbReference type="Proteomes" id="UP000807469">
    <property type="component" value="Unassembled WGS sequence"/>
</dbReference>
<dbReference type="InterPro" id="IPR001810">
    <property type="entry name" value="F-box_dom"/>
</dbReference>
<protein>
    <recommendedName>
        <fullName evidence="1">F-box domain-containing protein</fullName>
    </recommendedName>
</protein>
<dbReference type="EMBL" id="MU155159">
    <property type="protein sequence ID" value="KAF9482976.1"/>
    <property type="molecule type" value="Genomic_DNA"/>
</dbReference>
<feature type="domain" description="F-box" evidence="1">
    <location>
        <begin position="10"/>
        <end position="44"/>
    </location>
</feature>
<accession>A0A9P6CWI8</accession>
<sequence>MTTTILTIAEETLIQIFRNLDAVSIARCGMTCKSINGIIKSSVLLTYVIQLYFDGLKDAGSFIKLDYSERTARLLRYRRYWMSPHRTVNVQSLVVHYPMKSWHLSDGFFASLRNDCLKYVQLPNSFNNKTCDATERTISEFPTSGFCMDSTQDLIAFLEDENIPQMGTVRIHLRSMSANGIHPLAQHAVIQFTILIHSIHDAYLEISENFLLLICNRYSPIPYRVLIWDWITGNFILDTLDSVNPLLPHLGTFYLLDSRSFLATTSDDNGSISLFKLVPSGNDTGYQVVHHTVLHLPLPIHGSFIDSFTVAYVPTNSFPNTFSAVNKEDRLHLFKIEYLYNAVSKFYPGPNSELMYFDLIVHQRVLTEFLSREAIEDGPPYDIPWEEWGPLNTRLIHCQPPNQLPSRYQIHGQRVVYAGSVAGHEDHLPMSLSRSVMILDFSLSAVLSARGVFPLLLPSPQNDSGALSLSNKIDASNVPIFAEDVETYLPCVTRTWYFDKSYMGYLINADGVIGARIDVGGDIHFDLYYV</sequence>
<dbReference type="Pfam" id="PF00646">
    <property type="entry name" value="F-box"/>
    <property type="match status" value="1"/>
</dbReference>
<proteinExistence type="predicted"/>
<evidence type="ECO:0000259" key="1">
    <source>
        <dbReference type="Pfam" id="PF00646"/>
    </source>
</evidence>